<dbReference type="CDD" id="cd00570">
    <property type="entry name" value="GST_N_family"/>
    <property type="match status" value="1"/>
</dbReference>
<evidence type="ECO:0000313" key="4">
    <source>
        <dbReference type="Proteomes" id="UP001445335"/>
    </source>
</evidence>
<dbReference type="SUPFAM" id="SSF47616">
    <property type="entry name" value="GST C-terminal domain-like"/>
    <property type="match status" value="1"/>
</dbReference>
<dbReference type="InterPro" id="IPR036282">
    <property type="entry name" value="Glutathione-S-Trfase_C_sf"/>
</dbReference>
<organism evidence="3 4">
    <name type="scientific">Elliptochloris bilobata</name>
    <dbReference type="NCBI Taxonomy" id="381761"/>
    <lineage>
        <taxon>Eukaryota</taxon>
        <taxon>Viridiplantae</taxon>
        <taxon>Chlorophyta</taxon>
        <taxon>core chlorophytes</taxon>
        <taxon>Trebouxiophyceae</taxon>
        <taxon>Trebouxiophyceae incertae sedis</taxon>
        <taxon>Elliptochloris clade</taxon>
        <taxon>Elliptochloris</taxon>
    </lineage>
</organism>
<dbReference type="Pfam" id="PF16865">
    <property type="entry name" value="GST_C_5"/>
    <property type="match status" value="1"/>
</dbReference>
<dbReference type="InterPro" id="IPR036249">
    <property type="entry name" value="Thioredoxin-like_sf"/>
</dbReference>
<dbReference type="PANTHER" id="PTHR43968">
    <property type="match status" value="1"/>
</dbReference>
<reference evidence="3 4" key="1">
    <citation type="journal article" date="2024" name="Nat. Commun.">
        <title>Phylogenomics reveals the evolutionary origins of lichenization in chlorophyte algae.</title>
        <authorList>
            <person name="Puginier C."/>
            <person name="Libourel C."/>
            <person name="Otte J."/>
            <person name="Skaloud P."/>
            <person name="Haon M."/>
            <person name="Grisel S."/>
            <person name="Petersen M."/>
            <person name="Berrin J.G."/>
            <person name="Delaux P.M."/>
            <person name="Dal Grande F."/>
            <person name="Keller J."/>
        </authorList>
    </citation>
    <scope>NUCLEOTIDE SEQUENCE [LARGE SCALE GENOMIC DNA]</scope>
    <source>
        <strain evidence="3 4">SAG 245.80</strain>
    </source>
</reference>
<dbReference type="PROSITE" id="PS50404">
    <property type="entry name" value="GST_NTER"/>
    <property type="match status" value="1"/>
</dbReference>
<accession>A0AAW1RK06</accession>
<dbReference type="SFLD" id="SFLDG00358">
    <property type="entry name" value="Main_(cytGST)"/>
    <property type="match status" value="1"/>
</dbReference>
<dbReference type="InterPro" id="IPR004045">
    <property type="entry name" value="Glutathione_S-Trfase_N"/>
</dbReference>
<feature type="domain" description="GST C-terminal" evidence="2">
    <location>
        <begin position="101"/>
        <end position="238"/>
    </location>
</feature>
<keyword evidence="4" id="KW-1185">Reference proteome</keyword>
<dbReference type="SFLD" id="SFLDS00019">
    <property type="entry name" value="Glutathione_Transferase_(cytos"/>
    <property type="match status" value="1"/>
</dbReference>
<dbReference type="SUPFAM" id="SSF52833">
    <property type="entry name" value="Thioredoxin-like"/>
    <property type="match status" value="1"/>
</dbReference>
<dbReference type="PANTHER" id="PTHR43968:SF6">
    <property type="entry name" value="GLUTATHIONE S-TRANSFERASE OMEGA"/>
    <property type="match status" value="1"/>
</dbReference>
<dbReference type="EMBL" id="JALJOU010000033">
    <property type="protein sequence ID" value="KAK9834181.1"/>
    <property type="molecule type" value="Genomic_DNA"/>
</dbReference>
<evidence type="ECO:0000259" key="1">
    <source>
        <dbReference type="PROSITE" id="PS50404"/>
    </source>
</evidence>
<comment type="caution">
    <text evidence="3">The sequence shown here is derived from an EMBL/GenBank/DDBJ whole genome shotgun (WGS) entry which is preliminary data.</text>
</comment>
<dbReference type="Gene3D" id="3.40.30.10">
    <property type="entry name" value="Glutaredoxin"/>
    <property type="match status" value="1"/>
</dbReference>
<dbReference type="InterPro" id="IPR040079">
    <property type="entry name" value="Glutathione_S-Trfase"/>
</dbReference>
<name>A0AAW1RK06_9CHLO</name>
<dbReference type="GO" id="GO:0005737">
    <property type="term" value="C:cytoplasm"/>
    <property type="evidence" value="ECO:0007669"/>
    <property type="project" value="TreeGrafter"/>
</dbReference>
<feature type="domain" description="GST N-terminal" evidence="1">
    <location>
        <begin position="7"/>
        <end position="94"/>
    </location>
</feature>
<evidence type="ECO:0000313" key="3">
    <source>
        <dbReference type="EMBL" id="KAK9834181.1"/>
    </source>
</evidence>
<sequence>MVEESGKKIIFYDSGSCPHAQRTWLALSELGLPYETRKVDLSNKPKEFIDLYHEVYPDPAAPAKVPIIIDTDGFKLVESNITVQYLDEKYGSESTRLLPADPAERAKVLLFTEIFSTKVLPSMWALLRASAPDKLAEAQAAMTAGLEVLDAFLRVHGSDAGGAYFLGGRYSFAELSTSPFVRRMLVVLPHYRGYDAMAVAGVRKLTRLKAWLEASLARPSLKHTTPSDEVVIQSFKKFVAV</sequence>
<dbReference type="PROSITE" id="PS50405">
    <property type="entry name" value="GST_CTER"/>
    <property type="match status" value="1"/>
</dbReference>
<gene>
    <name evidence="3" type="ORF">WJX81_006244</name>
</gene>
<dbReference type="Gene3D" id="1.20.1050.10">
    <property type="match status" value="1"/>
</dbReference>
<protein>
    <recommendedName>
        <fullName evidence="5">Glutathione S-transferase</fullName>
    </recommendedName>
</protein>
<dbReference type="InterPro" id="IPR050983">
    <property type="entry name" value="GST_Omega/HSP26"/>
</dbReference>
<proteinExistence type="predicted"/>
<dbReference type="InterPro" id="IPR041695">
    <property type="entry name" value="GST_C_5"/>
</dbReference>
<evidence type="ECO:0000259" key="2">
    <source>
        <dbReference type="PROSITE" id="PS50405"/>
    </source>
</evidence>
<dbReference type="InterPro" id="IPR010987">
    <property type="entry name" value="Glutathione-S-Trfase_C-like"/>
</dbReference>
<dbReference type="Pfam" id="PF13409">
    <property type="entry name" value="GST_N_2"/>
    <property type="match status" value="1"/>
</dbReference>
<dbReference type="Proteomes" id="UP001445335">
    <property type="component" value="Unassembled WGS sequence"/>
</dbReference>
<evidence type="ECO:0008006" key="5">
    <source>
        <dbReference type="Google" id="ProtNLM"/>
    </source>
</evidence>
<dbReference type="AlphaFoldDB" id="A0AAW1RK06"/>